<proteinExistence type="predicted"/>
<dbReference type="EMBL" id="RCHT01000001">
    <property type="protein sequence ID" value="RLL14836.1"/>
    <property type="molecule type" value="Genomic_DNA"/>
</dbReference>
<dbReference type="AlphaFoldDB" id="A0A498CRL8"/>
<comment type="caution">
    <text evidence="2">The sequence shown here is derived from an EMBL/GenBank/DDBJ whole genome shotgun (WGS) entry which is preliminary data.</text>
</comment>
<accession>A0A498CRL8</accession>
<dbReference type="RefSeq" id="WP_101551340.1">
    <property type="nucleotide sequence ID" value="NZ_DBFBJK010000072.1"/>
</dbReference>
<organism evidence="2 3">
    <name type="scientific">Anaerotruncus massiliensis</name>
    <name type="common">ex Liu et al. 2021</name>
    <dbReference type="NCBI Taxonomy" id="2321404"/>
    <lineage>
        <taxon>Bacteria</taxon>
        <taxon>Bacillati</taxon>
        <taxon>Bacillota</taxon>
        <taxon>Clostridia</taxon>
        <taxon>Eubacteriales</taxon>
        <taxon>Oscillospiraceae</taxon>
        <taxon>Anaerotruncus</taxon>
    </lineage>
</organism>
<dbReference type="InterPro" id="IPR005182">
    <property type="entry name" value="YdbS-like_PH"/>
</dbReference>
<dbReference type="Pfam" id="PF03703">
    <property type="entry name" value="bPH_2"/>
    <property type="match status" value="1"/>
</dbReference>
<evidence type="ECO:0000313" key="3">
    <source>
        <dbReference type="Proteomes" id="UP000276301"/>
    </source>
</evidence>
<feature type="domain" description="YdbS-like PH" evidence="1">
    <location>
        <begin position="26"/>
        <end position="100"/>
    </location>
</feature>
<dbReference type="Proteomes" id="UP000276301">
    <property type="component" value="Unassembled WGS sequence"/>
</dbReference>
<sequence length="136" mass="15700">MAAERISEPAVVWKDRKRICGLPITFTKYSMSEDRLFLETGLLNTRQEEVILYRVRDISLTISLWQRIFRVGSVLVQSSDKSLPRLLLKNIREPRGVKELIHKQVEEMKLARRLRVGEILDNDECGCEDGGDGMLL</sequence>
<keyword evidence="3" id="KW-1185">Reference proteome</keyword>
<reference evidence="2 3" key="1">
    <citation type="submission" date="2018-10" db="EMBL/GenBank/DDBJ databases">
        <title>Anaerotruncus faecis sp. nov., isolated from human feces.</title>
        <authorList>
            <person name="Wang Y.-J."/>
        </authorList>
    </citation>
    <scope>NUCLEOTIDE SEQUENCE [LARGE SCALE GENOMIC DNA]</scope>
    <source>
        <strain evidence="2 3">22A2-44</strain>
    </source>
</reference>
<name>A0A498CRL8_9FIRM</name>
<gene>
    <name evidence="2" type="ORF">D4A47_02310</name>
</gene>
<protein>
    <submittedName>
        <fullName evidence="2">PH domain-containing protein</fullName>
    </submittedName>
</protein>
<evidence type="ECO:0000313" key="2">
    <source>
        <dbReference type="EMBL" id="RLL14836.1"/>
    </source>
</evidence>
<evidence type="ECO:0000259" key="1">
    <source>
        <dbReference type="Pfam" id="PF03703"/>
    </source>
</evidence>